<gene>
    <name evidence="2" type="ORF">EAX61_04395</name>
</gene>
<dbReference type="AlphaFoldDB" id="A0A3M0GZQ8"/>
<dbReference type="Gene3D" id="2.30.110.10">
    <property type="entry name" value="Electron Transport, Fmn-binding Protein, Chain A"/>
    <property type="match status" value="1"/>
</dbReference>
<dbReference type="InterPro" id="IPR038725">
    <property type="entry name" value="YdaG_split_barrel_FMN-bd"/>
</dbReference>
<dbReference type="SUPFAM" id="SSF50475">
    <property type="entry name" value="FMN-binding split barrel"/>
    <property type="match status" value="1"/>
</dbReference>
<protein>
    <submittedName>
        <fullName evidence="2">General stress protein</fullName>
    </submittedName>
</protein>
<evidence type="ECO:0000313" key="2">
    <source>
        <dbReference type="EMBL" id="RMB62826.1"/>
    </source>
</evidence>
<dbReference type="PANTHER" id="PTHR34818:SF1">
    <property type="entry name" value="PROTEIN BLI-3"/>
    <property type="match status" value="1"/>
</dbReference>
<dbReference type="InterPro" id="IPR052917">
    <property type="entry name" value="Stress-Dev_Protein"/>
</dbReference>
<dbReference type="EMBL" id="REFV01000003">
    <property type="protein sequence ID" value="RMB62826.1"/>
    <property type="molecule type" value="Genomic_DNA"/>
</dbReference>
<feature type="domain" description="General stress protein FMN-binding split barrel" evidence="1">
    <location>
        <begin position="10"/>
        <end position="157"/>
    </location>
</feature>
<reference evidence="2 3" key="1">
    <citation type="submission" date="2018-10" db="EMBL/GenBank/DDBJ databases">
        <title>Dokdonia luteus sp. nov., isolated from sea water.</title>
        <authorList>
            <person name="Zhou L.Y."/>
            <person name="Du Z.J."/>
        </authorList>
    </citation>
    <scope>NUCLEOTIDE SEQUENCE [LARGE SCALE GENOMIC DNA]</scope>
    <source>
        <strain evidence="2 3">SH27</strain>
    </source>
</reference>
<dbReference type="PANTHER" id="PTHR34818">
    <property type="entry name" value="PROTEIN BLI-3"/>
    <property type="match status" value="1"/>
</dbReference>
<sequence length="166" mass="18584">MSTENLYSKEAKAKIKELVEDIDFAMMTTNLGQKPLGAIPMSTKKVDEAGNIWFLSGADSDHNKDIQKDSDVQLLYSKPSDMEFLSVFGKAVITRDKKILEDLYGKSDDNWFDGVDDPNLTAISFKPTEARYWDTKHNKFVSLFKMLYGTVAGEKTDIGVSGTLKP</sequence>
<evidence type="ECO:0000259" key="1">
    <source>
        <dbReference type="Pfam" id="PF16242"/>
    </source>
</evidence>
<keyword evidence="3" id="KW-1185">Reference proteome</keyword>
<dbReference type="RefSeq" id="WP_121916460.1">
    <property type="nucleotide sequence ID" value="NZ_REFV01000003.1"/>
</dbReference>
<organism evidence="2 3">
    <name type="scientific">Dokdonia sinensis</name>
    <dbReference type="NCBI Taxonomy" id="2479847"/>
    <lineage>
        <taxon>Bacteria</taxon>
        <taxon>Pseudomonadati</taxon>
        <taxon>Bacteroidota</taxon>
        <taxon>Flavobacteriia</taxon>
        <taxon>Flavobacteriales</taxon>
        <taxon>Flavobacteriaceae</taxon>
        <taxon>Dokdonia</taxon>
    </lineage>
</organism>
<dbReference type="InterPro" id="IPR012349">
    <property type="entry name" value="Split_barrel_FMN-bd"/>
</dbReference>
<dbReference type="OrthoDB" id="1432662at2"/>
<accession>A0A3M0GZQ8</accession>
<dbReference type="Pfam" id="PF16242">
    <property type="entry name" value="Pyrid_ox_like"/>
    <property type="match status" value="1"/>
</dbReference>
<proteinExistence type="predicted"/>
<comment type="caution">
    <text evidence="2">The sequence shown here is derived from an EMBL/GenBank/DDBJ whole genome shotgun (WGS) entry which is preliminary data.</text>
</comment>
<evidence type="ECO:0000313" key="3">
    <source>
        <dbReference type="Proteomes" id="UP000281985"/>
    </source>
</evidence>
<name>A0A3M0GZQ8_9FLAO</name>
<dbReference type="Proteomes" id="UP000281985">
    <property type="component" value="Unassembled WGS sequence"/>
</dbReference>